<dbReference type="InterPro" id="IPR006645">
    <property type="entry name" value="NGN-like_dom"/>
</dbReference>
<dbReference type="FunFam" id="3.30.70.940:FF:000001">
    <property type="entry name" value="Transcription termination/antitermination protein NusG"/>
    <property type="match status" value="1"/>
</dbReference>
<dbReference type="HAMAP" id="MF_00948">
    <property type="entry name" value="NusG"/>
    <property type="match status" value="1"/>
</dbReference>
<dbReference type="GeneID" id="84789113"/>
<dbReference type="InterPro" id="IPR001062">
    <property type="entry name" value="Transcrpt_antiterm_NusG"/>
</dbReference>
<dbReference type="RefSeq" id="WP_004138904.1">
    <property type="nucleotide sequence ID" value="NZ_CALFOW010000038.1"/>
</dbReference>
<evidence type="ECO:0000256" key="5">
    <source>
        <dbReference type="HAMAP-Rule" id="MF_00948"/>
    </source>
</evidence>
<dbReference type="GO" id="GO:0006353">
    <property type="term" value="P:DNA-templated transcription termination"/>
    <property type="evidence" value="ECO:0007669"/>
    <property type="project" value="UniProtKB-UniRule"/>
</dbReference>
<dbReference type="CDD" id="cd09891">
    <property type="entry name" value="NGN_Bact_1"/>
    <property type="match status" value="1"/>
</dbReference>
<keyword evidence="4 5" id="KW-0804">Transcription</keyword>
<dbReference type="GO" id="GO:0031564">
    <property type="term" value="P:transcription antitermination"/>
    <property type="evidence" value="ECO:0007669"/>
    <property type="project" value="UniProtKB-UniRule"/>
</dbReference>
<keyword evidence="2 5" id="KW-0889">Transcription antitermination</keyword>
<dbReference type="Proteomes" id="UP000190837">
    <property type="component" value="Unassembled WGS sequence"/>
</dbReference>
<evidence type="ECO:0000259" key="8">
    <source>
        <dbReference type="SMART" id="SM00738"/>
    </source>
</evidence>
<dbReference type="CDD" id="cd06091">
    <property type="entry name" value="KOW_NusG"/>
    <property type="match status" value="1"/>
</dbReference>
<evidence type="ECO:0000256" key="7">
    <source>
        <dbReference type="RuleBase" id="RU000538"/>
    </source>
</evidence>
<comment type="function">
    <text evidence="5 7">Participates in transcription elongation, termination and antitermination.</text>
</comment>
<dbReference type="InterPro" id="IPR043425">
    <property type="entry name" value="NusG-like"/>
</dbReference>
<dbReference type="SMART" id="SM00738">
    <property type="entry name" value="NGN"/>
    <property type="match status" value="1"/>
</dbReference>
<dbReference type="FunFam" id="2.30.30.30:FF:000002">
    <property type="entry name" value="Transcription termination/antitermination factor NusG"/>
    <property type="match status" value="1"/>
</dbReference>
<dbReference type="GO" id="GO:0032784">
    <property type="term" value="P:regulation of DNA-templated transcription elongation"/>
    <property type="evidence" value="ECO:0007669"/>
    <property type="project" value="InterPro"/>
</dbReference>
<evidence type="ECO:0000256" key="3">
    <source>
        <dbReference type="ARBA" id="ARBA00023015"/>
    </source>
</evidence>
<dbReference type="Pfam" id="PF02357">
    <property type="entry name" value="NusG"/>
    <property type="match status" value="1"/>
</dbReference>
<reference evidence="11" key="1">
    <citation type="submission" date="2016-04" db="EMBL/GenBank/DDBJ databases">
        <authorList>
            <person name="Tagini F."/>
        </authorList>
    </citation>
    <scope>NUCLEOTIDE SEQUENCE [LARGE SCALE GENOMIC DNA]</scope>
    <source>
        <strain evidence="11">CHUV0807</strain>
    </source>
</reference>
<keyword evidence="3 5" id="KW-0805">Transcription regulation</keyword>
<dbReference type="SUPFAM" id="SSF82679">
    <property type="entry name" value="N-utilization substance G protein NusG, N-terminal domain"/>
    <property type="match status" value="1"/>
</dbReference>
<dbReference type="PANTHER" id="PTHR30265:SF2">
    <property type="entry name" value="TRANSCRIPTION TERMINATION_ANTITERMINATION PROTEIN NUSG"/>
    <property type="match status" value="1"/>
</dbReference>
<evidence type="ECO:0000256" key="6">
    <source>
        <dbReference type="NCBIfam" id="TIGR00922"/>
    </source>
</evidence>
<accession>A0A1C3H688</accession>
<dbReference type="OMA" id="EWYVIHT"/>
<dbReference type="Gene3D" id="2.30.30.30">
    <property type="match status" value="1"/>
</dbReference>
<evidence type="ECO:0000256" key="1">
    <source>
        <dbReference type="ARBA" id="ARBA00022472"/>
    </source>
</evidence>
<feature type="domain" description="KOW" evidence="9">
    <location>
        <begin position="123"/>
        <end position="150"/>
    </location>
</feature>
<protein>
    <recommendedName>
        <fullName evidence="5 6">Transcription termination/antitermination protein NusG</fullName>
    </recommendedName>
</protein>
<dbReference type="Gene3D" id="3.30.70.940">
    <property type="entry name" value="NusG, N-terminal domain"/>
    <property type="match status" value="1"/>
</dbReference>
<dbReference type="InterPro" id="IPR036735">
    <property type="entry name" value="NGN_dom_sf"/>
</dbReference>
<gene>
    <name evidence="5" type="primary">nusG</name>
    <name evidence="10" type="ORF">CHUV0807_2060</name>
</gene>
<evidence type="ECO:0000313" key="10">
    <source>
        <dbReference type="EMBL" id="SAM69464.1"/>
    </source>
</evidence>
<proteinExistence type="inferred from homology"/>
<dbReference type="PANTHER" id="PTHR30265">
    <property type="entry name" value="RHO-INTERACTING TRANSCRIPTION TERMINATION FACTOR NUSG"/>
    <property type="match status" value="1"/>
</dbReference>
<dbReference type="PROSITE" id="PS01014">
    <property type="entry name" value="NUSG"/>
    <property type="match status" value="1"/>
</dbReference>
<evidence type="ECO:0000259" key="9">
    <source>
        <dbReference type="SMART" id="SM00739"/>
    </source>
</evidence>
<dbReference type="PRINTS" id="PR00338">
    <property type="entry name" value="NUSGTNSCPFCT"/>
</dbReference>
<dbReference type="InterPro" id="IPR008991">
    <property type="entry name" value="Translation_prot_SH3-like_sf"/>
</dbReference>
<dbReference type="AlphaFoldDB" id="A0A1C3H688"/>
<evidence type="ECO:0000256" key="2">
    <source>
        <dbReference type="ARBA" id="ARBA00022814"/>
    </source>
</evidence>
<dbReference type="GO" id="GO:0006354">
    <property type="term" value="P:DNA-templated transcription elongation"/>
    <property type="evidence" value="ECO:0007669"/>
    <property type="project" value="UniProtKB-UniRule"/>
</dbReference>
<dbReference type="InterPro" id="IPR047050">
    <property type="entry name" value="NGN"/>
</dbReference>
<dbReference type="InterPro" id="IPR005824">
    <property type="entry name" value="KOW"/>
</dbReference>
<evidence type="ECO:0000256" key="4">
    <source>
        <dbReference type="ARBA" id="ARBA00023163"/>
    </source>
</evidence>
<feature type="domain" description="NusG-like N-terminal" evidence="8">
    <location>
        <begin position="2"/>
        <end position="111"/>
    </location>
</feature>
<dbReference type="SMART" id="SM00739">
    <property type="entry name" value="KOW"/>
    <property type="match status" value="1"/>
</dbReference>
<dbReference type="EMBL" id="FKLO01000069">
    <property type="protein sequence ID" value="SAM69464.1"/>
    <property type="molecule type" value="Genomic_DNA"/>
</dbReference>
<evidence type="ECO:0000313" key="11">
    <source>
        <dbReference type="Proteomes" id="UP000190837"/>
    </source>
</evidence>
<sequence length="178" mass="20569">MSKQWYVLQTYSQFEGQVKRALMERIEREGLQDSFGQILIPSEEVVEIKDGKKRNSQRKFFPNYVLVEMEMNDTTWHVVRSIPRVSGFVGGTAESPAPIPAHEVEAILRRIEEGIEKPRPKTLFEVGEEVRIIDGPFAEFMGTVEEVMYEKSRLKVSVLIFGRPTPVELEFHQVEKDL</sequence>
<organism evidence="10 11">
    <name type="scientific">Cardiobacterium hominis</name>
    <dbReference type="NCBI Taxonomy" id="2718"/>
    <lineage>
        <taxon>Bacteria</taxon>
        <taxon>Pseudomonadati</taxon>
        <taxon>Pseudomonadota</taxon>
        <taxon>Gammaproteobacteria</taxon>
        <taxon>Cardiobacteriales</taxon>
        <taxon>Cardiobacteriaceae</taxon>
        <taxon>Cardiobacterium</taxon>
    </lineage>
</organism>
<dbReference type="NCBIfam" id="TIGR00922">
    <property type="entry name" value="nusG"/>
    <property type="match status" value="1"/>
</dbReference>
<name>A0A1C3H688_9GAMM</name>
<dbReference type="SUPFAM" id="SSF50104">
    <property type="entry name" value="Translation proteins SH3-like domain"/>
    <property type="match status" value="1"/>
</dbReference>
<dbReference type="Pfam" id="PF00467">
    <property type="entry name" value="KOW"/>
    <property type="match status" value="1"/>
</dbReference>
<dbReference type="GO" id="GO:0005829">
    <property type="term" value="C:cytosol"/>
    <property type="evidence" value="ECO:0007669"/>
    <property type="project" value="UniProtKB-ARBA"/>
</dbReference>
<comment type="similarity">
    <text evidence="5 7">Belongs to the NusG family.</text>
</comment>
<dbReference type="InterPro" id="IPR015869">
    <property type="entry name" value="Transcrpt_antiterm_NusG_bac_CS"/>
</dbReference>
<keyword evidence="1 5" id="KW-0806">Transcription termination</keyword>
<dbReference type="InterPro" id="IPR014722">
    <property type="entry name" value="Rib_uL2_dom2"/>
</dbReference>